<keyword evidence="2" id="KW-0472">Membrane</keyword>
<protein>
    <submittedName>
        <fullName evidence="3">Uncharacterized protein</fullName>
    </submittedName>
</protein>
<evidence type="ECO:0000256" key="2">
    <source>
        <dbReference type="SAM" id="Phobius"/>
    </source>
</evidence>
<gene>
    <name evidence="3" type="ORF">CBR_g51281</name>
</gene>
<dbReference type="AlphaFoldDB" id="A0A388M861"/>
<organism evidence="3 4">
    <name type="scientific">Chara braunii</name>
    <name type="common">Braun's stonewort</name>
    <dbReference type="NCBI Taxonomy" id="69332"/>
    <lineage>
        <taxon>Eukaryota</taxon>
        <taxon>Viridiplantae</taxon>
        <taxon>Streptophyta</taxon>
        <taxon>Charophyceae</taxon>
        <taxon>Charales</taxon>
        <taxon>Characeae</taxon>
        <taxon>Chara</taxon>
    </lineage>
</organism>
<dbReference type="EMBL" id="BFEA01000840">
    <property type="protein sequence ID" value="GBG90774.1"/>
    <property type="molecule type" value="Genomic_DNA"/>
</dbReference>
<dbReference type="Proteomes" id="UP000265515">
    <property type="component" value="Unassembled WGS sequence"/>
</dbReference>
<evidence type="ECO:0000313" key="3">
    <source>
        <dbReference type="EMBL" id="GBG90774.1"/>
    </source>
</evidence>
<evidence type="ECO:0000313" key="4">
    <source>
        <dbReference type="Proteomes" id="UP000265515"/>
    </source>
</evidence>
<proteinExistence type="predicted"/>
<evidence type="ECO:0000256" key="1">
    <source>
        <dbReference type="SAM" id="MobiDB-lite"/>
    </source>
</evidence>
<keyword evidence="4" id="KW-1185">Reference proteome</keyword>
<sequence length="383" mass="41027">MVSMNQIVKLDLFGTDGPGQGFKGRRDSGGCLFTSNSLSLPLFRLLDRGHHHRASFRDGGEEVVEEKREEAIIEGNREKEIRQSATTAAFADAPRPVRRPIRPIGMGMVDKAAVQESEFPNRAIISGGSNRRRLLQMVTVDSGNDNCENCGRRISFSYWLLIWGPGLVLCLLLFFRVPFWRLMKRGFHAIGIVWLGQRIAAAWVSLRGMFCGLSVARRTDEIDVEGNDVAGQAAAAEAAGGGGDGGLDSRRTVMAMHDQASSTSSVPIAVGRIGIEVAVAVGIGTDESQPGGASSSRGDYVHAEQPGEASVGAVGTSSPRSGNGNEQGGRGGRRGNRDPHGNARRSSRRSKRPLVVVLPPSPQDLPWLGVEKEERVPSGILAA</sequence>
<comment type="caution">
    <text evidence="3">The sequence shown here is derived from an EMBL/GenBank/DDBJ whole genome shotgun (WGS) entry which is preliminary data.</text>
</comment>
<keyword evidence="2" id="KW-1133">Transmembrane helix</keyword>
<accession>A0A388M861</accession>
<feature type="transmembrane region" description="Helical" evidence="2">
    <location>
        <begin position="156"/>
        <end position="175"/>
    </location>
</feature>
<keyword evidence="2" id="KW-0812">Transmembrane</keyword>
<reference evidence="3 4" key="1">
    <citation type="journal article" date="2018" name="Cell">
        <title>The Chara Genome: Secondary Complexity and Implications for Plant Terrestrialization.</title>
        <authorList>
            <person name="Nishiyama T."/>
            <person name="Sakayama H."/>
            <person name="Vries J.D."/>
            <person name="Buschmann H."/>
            <person name="Saint-Marcoux D."/>
            <person name="Ullrich K.K."/>
            <person name="Haas F.B."/>
            <person name="Vanderstraeten L."/>
            <person name="Becker D."/>
            <person name="Lang D."/>
            <person name="Vosolsobe S."/>
            <person name="Rombauts S."/>
            <person name="Wilhelmsson P.K.I."/>
            <person name="Janitza P."/>
            <person name="Kern R."/>
            <person name="Heyl A."/>
            <person name="Rumpler F."/>
            <person name="Villalobos L.I.A.C."/>
            <person name="Clay J.M."/>
            <person name="Skokan R."/>
            <person name="Toyoda A."/>
            <person name="Suzuki Y."/>
            <person name="Kagoshima H."/>
            <person name="Schijlen E."/>
            <person name="Tajeshwar N."/>
            <person name="Catarino B."/>
            <person name="Hetherington A.J."/>
            <person name="Saltykova A."/>
            <person name="Bonnot C."/>
            <person name="Breuninger H."/>
            <person name="Symeonidi A."/>
            <person name="Radhakrishnan G.V."/>
            <person name="Van Nieuwerburgh F."/>
            <person name="Deforce D."/>
            <person name="Chang C."/>
            <person name="Karol K.G."/>
            <person name="Hedrich R."/>
            <person name="Ulvskov P."/>
            <person name="Glockner G."/>
            <person name="Delwiche C.F."/>
            <person name="Petrasek J."/>
            <person name="Van de Peer Y."/>
            <person name="Friml J."/>
            <person name="Beilby M."/>
            <person name="Dolan L."/>
            <person name="Kohara Y."/>
            <person name="Sugano S."/>
            <person name="Fujiyama A."/>
            <person name="Delaux P.-M."/>
            <person name="Quint M."/>
            <person name="TheiBen G."/>
            <person name="Hagemann M."/>
            <person name="Harholt J."/>
            <person name="Dunand C."/>
            <person name="Zachgo S."/>
            <person name="Langdale J."/>
            <person name="Maumus F."/>
            <person name="Straeten D.V.D."/>
            <person name="Gould S.B."/>
            <person name="Rensing S.A."/>
        </authorList>
    </citation>
    <scope>NUCLEOTIDE SEQUENCE [LARGE SCALE GENOMIC DNA]</scope>
    <source>
        <strain evidence="3 4">S276</strain>
    </source>
</reference>
<feature type="region of interest" description="Disordered" evidence="1">
    <location>
        <begin position="306"/>
        <end position="383"/>
    </location>
</feature>
<dbReference type="Gramene" id="GBG90774">
    <property type="protein sequence ID" value="GBG90774"/>
    <property type="gene ID" value="CBR_g51281"/>
</dbReference>
<feature type="compositionally biased region" description="Basic residues" evidence="1">
    <location>
        <begin position="342"/>
        <end position="352"/>
    </location>
</feature>
<name>A0A388M861_CHABU</name>